<name>A0ABR3T9P5_9PEZI</name>
<keyword evidence="1" id="KW-0472">Membrane</keyword>
<keyword evidence="1" id="KW-0812">Transmembrane</keyword>
<keyword evidence="4" id="KW-1185">Reference proteome</keyword>
<evidence type="ECO:0000313" key="3">
    <source>
        <dbReference type="EMBL" id="KAL1636283.1"/>
    </source>
</evidence>
<reference evidence="3 4" key="1">
    <citation type="submission" date="2024-02" db="EMBL/GenBank/DDBJ databases">
        <title>De novo assembly and annotation of 12 fungi associated with fruit tree decline syndrome in Ontario, Canada.</title>
        <authorList>
            <person name="Sulman M."/>
            <person name="Ellouze W."/>
            <person name="Ilyukhin E."/>
        </authorList>
    </citation>
    <scope>NUCLEOTIDE SEQUENCE [LARGE SCALE GENOMIC DNA]</scope>
    <source>
        <strain evidence="3 4">M1-105</strain>
    </source>
</reference>
<comment type="caution">
    <text evidence="3">The sequence shown here is derived from an EMBL/GenBank/DDBJ whole genome shotgun (WGS) entry which is preliminary data.</text>
</comment>
<feature type="transmembrane region" description="Helical" evidence="1">
    <location>
        <begin position="116"/>
        <end position="139"/>
    </location>
</feature>
<dbReference type="Proteomes" id="UP001521116">
    <property type="component" value="Unassembled WGS sequence"/>
</dbReference>
<gene>
    <name evidence="3" type="ORF">SLS56_001263</name>
</gene>
<evidence type="ECO:0000256" key="1">
    <source>
        <dbReference type="SAM" id="Phobius"/>
    </source>
</evidence>
<organism evidence="3 4">
    <name type="scientific">Neofusicoccum ribis</name>
    <dbReference type="NCBI Taxonomy" id="45134"/>
    <lineage>
        <taxon>Eukaryota</taxon>
        <taxon>Fungi</taxon>
        <taxon>Dikarya</taxon>
        <taxon>Ascomycota</taxon>
        <taxon>Pezizomycotina</taxon>
        <taxon>Dothideomycetes</taxon>
        <taxon>Dothideomycetes incertae sedis</taxon>
        <taxon>Botryosphaeriales</taxon>
        <taxon>Botryosphaeriaceae</taxon>
        <taxon>Neofusicoccum</taxon>
    </lineage>
</organism>
<feature type="chain" id="PRO_5045201944" evidence="2">
    <location>
        <begin position="21"/>
        <end position="211"/>
    </location>
</feature>
<keyword evidence="1" id="KW-1133">Transmembrane helix</keyword>
<keyword evidence="2" id="KW-0732">Signal</keyword>
<sequence length="211" mass="21983">MRFSFAAAFALSSLFMGALSAPTTEVGLDVVLPKDIEARDAGVTTVYSVLTDVYGQIQVHTGKINGTYAGFTKSPSQSQKNTAMASIKIELSGICDTLTSATTKLRGCEAGAESEVIIGLIVKIIVEIIYTINGCVLILGTSVLSILGFTLSLVLNVVANLLLVVEEVVGGVLALVWGILDGILNLVFPGVGLLFFGLGNSLHGECGCINQ</sequence>
<feature type="transmembrane region" description="Helical" evidence="1">
    <location>
        <begin position="171"/>
        <end position="196"/>
    </location>
</feature>
<proteinExistence type="predicted"/>
<evidence type="ECO:0000313" key="4">
    <source>
        <dbReference type="Proteomes" id="UP001521116"/>
    </source>
</evidence>
<feature type="transmembrane region" description="Helical" evidence="1">
    <location>
        <begin position="146"/>
        <end position="165"/>
    </location>
</feature>
<feature type="signal peptide" evidence="2">
    <location>
        <begin position="1"/>
        <end position="20"/>
    </location>
</feature>
<dbReference type="EMBL" id="JAJVDC020000007">
    <property type="protein sequence ID" value="KAL1636283.1"/>
    <property type="molecule type" value="Genomic_DNA"/>
</dbReference>
<accession>A0ABR3T9P5</accession>
<protein>
    <submittedName>
        <fullName evidence="3">Uncharacterized protein</fullName>
    </submittedName>
</protein>
<evidence type="ECO:0000256" key="2">
    <source>
        <dbReference type="SAM" id="SignalP"/>
    </source>
</evidence>